<organism evidence="2 3">
    <name type="scientific">Colletotrichum plurivorum</name>
    <dbReference type="NCBI Taxonomy" id="2175906"/>
    <lineage>
        <taxon>Eukaryota</taxon>
        <taxon>Fungi</taxon>
        <taxon>Dikarya</taxon>
        <taxon>Ascomycota</taxon>
        <taxon>Pezizomycotina</taxon>
        <taxon>Sordariomycetes</taxon>
        <taxon>Hypocreomycetidae</taxon>
        <taxon>Glomerellales</taxon>
        <taxon>Glomerellaceae</taxon>
        <taxon>Colletotrichum</taxon>
        <taxon>Colletotrichum orchidearum species complex</taxon>
    </lineage>
</organism>
<evidence type="ECO:0000313" key="2">
    <source>
        <dbReference type="EMBL" id="KAF6837932.1"/>
    </source>
</evidence>
<dbReference type="Proteomes" id="UP000654918">
    <property type="component" value="Unassembled WGS sequence"/>
</dbReference>
<evidence type="ECO:0000313" key="3">
    <source>
        <dbReference type="Proteomes" id="UP000654918"/>
    </source>
</evidence>
<comment type="caution">
    <text evidence="2">The sequence shown here is derived from an EMBL/GenBank/DDBJ whole genome shotgun (WGS) entry which is preliminary data.</text>
</comment>
<name>A0A8H6NLD4_9PEZI</name>
<keyword evidence="3" id="KW-1185">Reference proteome</keyword>
<reference evidence="2" key="1">
    <citation type="journal article" date="2020" name="Phytopathology">
        <title>Genome Sequence Resources of Colletotrichum truncatum, C. plurivorum, C. musicola, and C. sojae: Four Species Pathogenic to Soybean (Glycine max).</title>
        <authorList>
            <person name="Rogerio F."/>
            <person name="Boufleur T.R."/>
            <person name="Ciampi-Guillardi M."/>
            <person name="Sukno S.A."/>
            <person name="Thon M.R."/>
            <person name="Massola Junior N.S."/>
            <person name="Baroncelli R."/>
        </authorList>
    </citation>
    <scope>NUCLEOTIDE SEQUENCE</scope>
    <source>
        <strain evidence="2">LFN00145</strain>
    </source>
</reference>
<dbReference type="EMBL" id="WIGO01000022">
    <property type="protein sequence ID" value="KAF6837932.1"/>
    <property type="molecule type" value="Genomic_DNA"/>
</dbReference>
<accession>A0A8H6NLD4</accession>
<sequence length="102" mass="11335">MQVDLNGALPPSLDSASREAKLANLPEVAHTKMRDELRKRETPTRVSSCDSSRPRTGILTVIPRRRESGRNERDGVGLLNQPAFSHVIMRLVDDCMQRAAAL</sequence>
<gene>
    <name evidence="2" type="ORF">CPLU01_02818</name>
</gene>
<protein>
    <submittedName>
        <fullName evidence="2">Uncharacterized protein</fullName>
    </submittedName>
</protein>
<feature type="region of interest" description="Disordered" evidence="1">
    <location>
        <begin position="1"/>
        <end position="55"/>
    </location>
</feature>
<evidence type="ECO:0000256" key="1">
    <source>
        <dbReference type="SAM" id="MobiDB-lite"/>
    </source>
</evidence>
<feature type="compositionally biased region" description="Basic and acidic residues" evidence="1">
    <location>
        <begin position="29"/>
        <end position="43"/>
    </location>
</feature>
<dbReference type="AlphaFoldDB" id="A0A8H6NLD4"/>
<proteinExistence type="predicted"/>